<protein>
    <submittedName>
        <fullName evidence="1">Uncharacterized protein</fullName>
    </submittedName>
</protein>
<dbReference type="AlphaFoldDB" id="A0A381QAC9"/>
<sequence>MIIFFKKFRDESVLNNLVNFGI</sequence>
<reference evidence="1" key="1">
    <citation type="submission" date="2018-05" db="EMBL/GenBank/DDBJ databases">
        <authorList>
            <person name="Lanie J.A."/>
            <person name="Ng W.-L."/>
            <person name="Kazmierczak K.M."/>
            <person name="Andrzejewski T.M."/>
            <person name="Davidsen T.M."/>
            <person name="Wayne K.J."/>
            <person name="Tettelin H."/>
            <person name="Glass J.I."/>
            <person name="Rusch D."/>
            <person name="Podicherti R."/>
            <person name="Tsui H.-C.T."/>
            <person name="Winkler M.E."/>
        </authorList>
    </citation>
    <scope>NUCLEOTIDE SEQUENCE</scope>
</reference>
<accession>A0A381QAC9</accession>
<dbReference type="EMBL" id="UINC01001230">
    <property type="protein sequence ID" value="SUZ75027.1"/>
    <property type="molecule type" value="Genomic_DNA"/>
</dbReference>
<evidence type="ECO:0000313" key="1">
    <source>
        <dbReference type="EMBL" id="SUZ75027.1"/>
    </source>
</evidence>
<organism evidence="1">
    <name type="scientific">marine metagenome</name>
    <dbReference type="NCBI Taxonomy" id="408172"/>
    <lineage>
        <taxon>unclassified sequences</taxon>
        <taxon>metagenomes</taxon>
        <taxon>ecological metagenomes</taxon>
    </lineage>
</organism>
<proteinExistence type="predicted"/>
<name>A0A381QAC9_9ZZZZ</name>
<gene>
    <name evidence="1" type="ORF">METZ01_LOCUS27881</name>
</gene>